<feature type="compositionally biased region" description="Basic and acidic residues" evidence="3">
    <location>
        <begin position="99"/>
        <end position="112"/>
    </location>
</feature>
<dbReference type="InterPro" id="IPR028942">
    <property type="entry name" value="WHIM1_dom"/>
</dbReference>
<dbReference type="EMBL" id="LT598468">
    <property type="protein sequence ID" value="SCV03815.1"/>
    <property type="molecule type" value="Genomic_DNA"/>
</dbReference>
<name>A0A1G4KH22_9SACH</name>
<feature type="region of interest" description="Disordered" evidence="3">
    <location>
        <begin position="47"/>
        <end position="69"/>
    </location>
</feature>
<feature type="region of interest" description="Disordered" evidence="3">
    <location>
        <begin position="87"/>
        <end position="114"/>
    </location>
</feature>
<proteinExistence type="predicted"/>
<evidence type="ECO:0000256" key="2">
    <source>
        <dbReference type="ARBA" id="ARBA00023242"/>
    </source>
</evidence>
<evidence type="ECO:0000259" key="4">
    <source>
        <dbReference type="Pfam" id="PF15612"/>
    </source>
</evidence>
<reference evidence="6" key="1">
    <citation type="submission" date="2016-03" db="EMBL/GenBank/DDBJ databases">
        <authorList>
            <person name="Devillers H."/>
        </authorList>
    </citation>
    <scope>NUCLEOTIDE SEQUENCE [LARGE SCALE GENOMIC DNA]</scope>
</reference>
<organism evidence="5 6">
    <name type="scientific">Lachancea mirantina</name>
    <dbReference type="NCBI Taxonomy" id="1230905"/>
    <lineage>
        <taxon>Eukaryota</taxon>
        <taxon>Fungi</taxon>
        <taxon>Dikarya</taxon>
        <taxon>Ascomycota</taxon>
        <taxon>Saccharomycotina</taxon>
        <taxon>Saccharomycetes</taxon>
        <taxon>Saccharomycetales</taxon>
        <taxon>Saccharomycetaceae</taxon>
        <taxon>Lachancea</taxon>
    </lineage>
</organism>
<sequence>MADSADLGPQKATELSEEIENIDNPSPKKKPTHIQLTFNDFKNIKVANPHSDHFPGSNGSAENLGLRRSRRVVPKRPVIEVEEEIVTKQPSKKRKPLKPAKESNIDKDAARERARKLQQQASLEKIDNLLAKDNWTPCLPLNSSEFKTHHSIVSRLKYPNMKYVPHAGDIITMMTFINKFSSFLPKELWSLSFHDFEVGLDLYPQLEKDEPKKFYQDYMLVKDILKCQDKMNFLFLTLMKLTLNDKSPASFDSIRGSFKPFPALLARIRSQAWSWGYPKEWKVPHMIPVEGFDVFTEDDCDAVDPNLPEILTPNMKAYKFQEPLGNDPLQSLDLEKKGILALQPNDRLILLRSLTQWCLSHSDKIHGEIYRLVHLKRDFAYGVPTFHVPRYLVEGELATRARFSTLGELIQSKLELRRTKKHIRKQLESGKRNDLSHKYKILDEVRAEIRLLMAPREDNDAMSEAAARNFTTENNYDQWCAIFEGEVPDHPLSSPFADEAYRLRSSEFFLGRVPHVGDFYMPRLFSYQGTKSKRIPSYFTDLVTLNTVLTSIANGELDAMSLFTKQGKLMSTKFKVFYHDSPSMIRDVAAQVDTTNKCYWFEMCHDCDTLKEFITLLEYKSGLLETSKDDQTNKTAQNKNPLPKESKFNASRDKLRIMHDYLIKIVPLLKLYEELGLNYGDVEENERTLRRSQRNKQSYEDVGGSSGEDDRNEMYNGIEKEEEEEVEETVEAEDEDDIQGPEYVEEDVVDSEKEYEGNSEEEFDDEEVDLVTKKRPKSTTGRPRGSAATSGARKSRRGR</sequence>
<feature type="region of interest" description="Disordered" evidence="3">
    <location>
        <begin position="684"/>
        <end position="799"/>
    </location>
</feature>
<protein>
    <submittedName>
        <fullName evidence="5">LAMI_0H11188g1_1</fullName>
    </submittedName>
</protein>
<feature type="domain" description="WHIM1" evidence="4">
    <location>
        <begin position="327"/>
        <end position="370"/>
    </location>
</feature>
<evidence type="ECO:0000256" key="1">
    <source>
        <dbReference type="ARBA" id="ARBA00004123"/>
    </source>
</evidence>
<dbReference type="Proteomes" id="UP000191024">
    <property type="component" value="Chromosome H"/>
</dbReference>
<gene>
    <name evidence="5" type="ORF">LAMI_0H11188G</name>
</gene>
<dbReference type="AlphaFoldDB" id="A0A1G4KH22"/>
<keyword evidence="2" id="KW-0539">Nucleus</keyword>
<evidence type="ECO:0000313" key="5">
    <source>
        <dbReference type="EMBL" id="SCV03815.1"/>
    </source>
</evidence>
<comment type="subcellular location">
    <subcellularLocation>
        <location evidence="1">Nucleus</location>
    </subcellularLocation>
</comment>
<accession>A0A1G4KH22</accession>
<dbReference type="OrthoDB" id="349045at2759"/>
<feature type="compositionally biased region" description="Acidic residues" evidence="3">
    <location>
        <begin position="720"/>
        <end position="749"/>
    </location>
</feature>
<dbReference type="STRING" id="1230905.A0A1G4KH22"/>
<evidence type="ECO:0000256" key="3">
    <source>
        <dbReference type="SAM" id="MobiDB-lite"/>
    </source>
</evidence>
<feature type="region of interest" description="Disordered" evidence="3">
    <location>
        <begin position="1"/>
        <end position="33"/>
    </location>
</feature>
<keyword evidence="6" id="KW-1185">Reference proteome</keyword>
<dbReference type="GO" id="GO:0005634">
    <property type="term" value="C:nucleus"/>
    <property type="evidence" value="ECO:0007669"/>
    <property type="project" value="UniProtKB-SubCell"/>
</dbReference>
<dbReference type="Pfam" id="PF15612">
    <property type="entry name" value="WHIM1"/>
    <property type="match status" value="1"/>
</dbReference>
<feature type="region of interest" description="Disordered" evidence="3">
    <location>
        <begin position="628"/>
        <end position="647"/>
    </location>
</feature>
<evidence type="ECO:0000313" key="6">
    <source>
        <dbReference type="Proteomes" id="UP000191024"/>
    </source>
</evidence>
<feature type="compositionally biased region" description="Acidic residues" evidence="3">
    <location>
        <begin position="757"/>
        <end position="769"/>
    </location>
</feature>